<dbReference type="InterPro" id="IPR006680">
    <property type="entry name" value="Amidohydro-rel"/>
</dbReference>
<dbReference type="NCBIfam" id="TIGR00857">
    <property type="entry name" value="pyrC_multi"/>
    <property type="match status" value="1"/>
</dbReference>
<accession>A0A4S8Q0S8</accession>
<reference evidence="9" key="1">
    <citation type="submission" date="2019-04" db="EMBL/GenBank/DDBJ databases">
        <title>Nocardioides xinjiangensis sp. nov.</title>
        <authorList>
            <person name="Liu S."/>
        </authorList>
    </citation>
    <scope>NUCLEOTIDE SEQUENCE [LARGE SCALE GENOMIC DNA]</scope>
    <source>
        <strain evidence="9">18</strain>
    </source>
</reference>
<dbReference type="PROSITE" id="PS00483">
    <property type="entry name" value="DIHYDROOROTASE_2"/>
    <property type="match status" value="1"/>
</dbReference>
<dbReference type="FunFam" id="3.20.20.140:FF:000174">
    <property type="entry name" value="Dihydropyrimidinase-related protein 2"/>
    <property type="match status" value="1"/>
</dbReference>
<dbReference type="SUPFAM" id="SSF51556">
    <property type="entry name" value="Metallo-dependent hydrolases"/>
    <property type="match status" value="1"/>
</dbReference>
<reference evidence="8 9" key="2">
    <citation type="submission" date="2019-05" db="EMBL/GenBank/DDBJ databases">
        <title>Glycomyces buryatensis sp. nov.</title>
        <authorList>
            <person name="Nikitina E."/>
        </authorList>
    </citation>
    <scope>NUCLEOTIDE SEQUENCE [LARGE SCALE GENOMIC DNA]</scope>
    <source>
        <strain evidence="8 9">18</strain>
    </source>
</reference>
<proteinExistence type="inferred from homology"/>
<evidence type="ECO:0000313" key="9">
    <source>
        <dbReference type="Proteomes" id="UP000308760"/>
    </source>
</evidence>
<comment type="similarity">
    <text evidence="3">Belongs to the metallo-dependent hydrolases superfamily. Hydantoinase/dihydropyrimidinase family.</text>
</comment>
<evidence type="ECO:0000259" key="7">
    <source>
        <dbReference type="Pfam" id="PF01979"/>
    </source>
</evidence>
<feature type="domain" description="Amidohydrolase-related" evidence="7">
    <location>
        <begin position="62"/>
        <end position="441"/>
    </location>
</feature>
<dbReference type="Pfam" id="PF01979">
    <property type="entry name" value="Amidohydro_1"/>
    <property type="match status" value="1"/>
</dbReference>
<comment type="function">
    <text evidence="2">Catalyzes the reversible cyclization of carbamoyl aspartate to dihydroorotate.</text>
</comment>
<evidence type="ECO:0000256" key="2">
    <source>
        <dbReference type="ARBA" id="ARBA00002368"/>
    </source>
</evidence>
<evidence type="ECO:0000256" key="4">
    <source>
        <dbReference type="ARBA" id="ARBA00010286"/>
    </source>
</evidence>
<dbReference type="GO" id="GO:0006145">
    <property type="term" value="P:purine nucleobase catabolic process"/>
    <property type="evidence" value="ECO:0007669"/>
    <property type="project" value="TreeGrafter"/>
</dbReference>
<sequence length="466" mass="49299">MSRVDFSESPAVDLVIENGTLVDAVGEHPNTSVAVDGGRFVAVGPPGAMPVAERRIDASGMYLLPGMVDAHVHFREPGMEYKEGFPVGSGAAALGGVTTVLDMPNTEPPTDTAVRFAEKLDLVRGRSWVDYGFYALLGPGEATELEGLADSGAVGFKVFLGQSEQGPGCPLPPDDGDLHAAMGELARLGLRLAVHAENHAMVLHGIAKVKAGRGTGLEAHRSSRPPLVESEAIRRVGLFAADTGCAVHIVHVSAAEGVAAAVTVRSSGVDLTAETCPHYLLLPDEAIGERLRHRVNPPIRTLGDRDALRKALATGDLQFVASDHAPHSPAEKSANDVWRVRPGVIGVQHQLQILWSRRDEFGLSRSDLVRATAFEPARTWGLWPRKGSVTPGADADLVVIDPNRPWTIDEDVTHSANPEGPFAGLRGTGAPVLTLLRGSVVAKGGRLVGSPSGNWLPGSRWRGPRP</sequence>
<dbReference type="InterPro" id="IPR050138">
    <property type="entry name" value="DHOase/Allantoinase_Hydrolase"/>
</dbReference>
<comment type="cofactor">
    <cofactor evidence="1">
        <name>Zn(2+)</name>
        <dbReference type="ChEBI" id="CHEBI:29105"/>
    </cofactor>
</comment>
<comment type="similarity">
    <text evidence="4">Belongs to the metallo-dependent hydrolases superfamily. DHOase family. Class I DHOase subfamily.</text>
</comment>
<dbReference type="InterPro" id="IPR032466">
    <property type="entry name" value="Metal_Hydrolase"/>
</dbReference>
<dbReference type="GO" id="GO:0004038">
    <property type="term" value="F:allantoinase activity"/>
    <property type="evidence" value="ECO:0007669"/>
    <property type="project" value="TreeGrafter"/>
</dbReference>
<dbReference type="Gene3D" id="2.30.40.10">
    <property type="entry name" value="Urease, subunit C, domain 1"/>
    <property type="match status" value="1"/>
</dbReference>
<comment type="caution">
    <text evidence="8">The sequence shown here is derived from an EMBL/GenBank/DDBJ whole genome shotgun (WGS) entry which is preliminary data.</text>
</comment>
<dbReference type="AlphaFoldDB" id="A0A4S8Q0S8"/>
<evidence type="ECO:0000256" key="6">
    <source>
        <dbReference type="ARBA" id="ARBA00022801"/>
    </source>
</evidence>
<dbReference type="OrthoDB" id="9803027at2"/>
<gene>
    <name evidence="8" type="ORF">FAB82_20285</name>
</gene>
<dbReference type="GO" id="GO:0005737">
    <property type="term" value="C:cytoplasm"/>
    <property type="evidence" value="ECO:0007669"/>
    <property type="project" value="TreeGrafter"/>
</dbReference>
<dbReference type="SUPFAM" id="SSF51338">
    <property type="entry name" value="Composite domain of metallo-dependent hydrolases"/>
    <property type="match status" value="1"/>
</dbReference>
<protein>
    <submittedName>
        <fullName evidence="8">Allantoinase AllB</fullName>
    </submittedName>
</protein>
<dbReference type="EMBL" id="STGY01000069">
    <property type="protein sequence ID" value="THV37618.1"/>
    <property type="molecule type" value="Genomic_DNA"/>
</dbReference>
<keyword evidence="9" id="KW-1185">Reference proteome</keyword>
<dbReference type="PANTHER" id="PTHR43668:SF2">
    <property type="entry name" value="ALLANTOINASE"/>
    <property type="match status" value="1"/>
</dbReference>
<dbReference type="PROSITE" id="PS00482">
    <property type="entry name" value="DIHYDROOROTASE_1"/>
    <property type="match status" value="1"/>
</dbReference>
<keyword evidence="5" id="KW-0479">Metal-binding</keyword>
<dbReference type="GO" id="GO:0046872">
    <property type="term" value="F:metal ion binding"/>
    <property type="evidence" value="ECO:0007669"/>
    <property type="project" value="UniProtKB-KW"/>
</dbReference>
<dbReference type="InterPro" id="IPR011059">
    <property type="entry name" value="Metal-dep_hydrolase_composite"/>
</dbReference>
<evidence type="ECO:0000313" key="8">
    <source>
        <dbReference type="EMBL" id="THV37618.1"/>
    </source>
</evidence>
<evidence type="ECO:0000256" key="1">
    <source>
        <dbReference type="ARBA" id="ARBA00001947"/>
    </source>
</evidence>
<dbReference type="Proteomes" id="UP000308760">
    <property type="component" value="Unassembled WGS sequence"/>
</dbReference>
<name>A0A4S8Q0S8_9ACTN</name>
<evidence type="ECO:0000256" key="3">
    <source>
        <dbReference type="ARBA" id="ARBA00008829"/>
    </source>
</evidence>
<dbReference type="Gene3D" id="3.20.20.140">
    <property type="entry name" value="Metal-dependent hydrolases"/>
    <property type="match status" value="1"/>
</dbReference>
<keyword evidence="6" id="KW-0378">Hydrolase</keyword>
<dbReference type="PANTHER" id="PTHR43668">
    <property type="entry name" value="ALLANTOINASE"/>
    <property type="match status" value="1"/>
</dbReference>
<evidence type="ECO:0000256" key="5">
    <source>
        <dbReference type="ARBA" id="ARBA00022723"/>
    </source>
</evidence>
<dbReference type="InterPro" id="IPR002195">
    <property type="entry name" value="Dihydroorotase_CS"/>
</dbReference>
<organism evidence="8 9">
    <name type="scientific">Glycomyces buryatensis</name>
    <dbReference type="NCBI Taxonomy" id="2570927"/>
    <lineage>
        <taxon>Bacteria</taxon>
        <taxon>Bacillati</taxon>
        <taxon>Actinomycetota</taxon>
        <taxon>Actinomycetes</taxon>
        <taxon>Glycomycetales</taxon>
        <taxon>Glycomycetaceae</taxon>
        <taxon>Glycomyces</taxon>
    </lineage>
</organism>